<dbReference type="PROSITE" id="PS50111">
    <property type="entry name" value="CHEMOTAXIS_TRANSDUC_2"/>
    <property type="match status" value="1"/>
</dbReference>
<proteinExistence type="inferred from homology"/>
<evidence type="ECO:0000259" key="8">
    <source>
        <dbReference type="PROSITE" id="PS50111"/>
    </source>
</evidence>
<evidence type="ECO:0000313" key="10">
    <source>
        <dbReference type="EMBL" id="SDF67175.1"/>
    </source>
</evidence>
<keyword evidence="2 7" id="KW-1133">Transmembrane helix</keyword>
<dbReference type="STRING" id="1550231.SAMN05660662_3011"/>
<dbReference type="InterPro" id="IPR024478">
    <property type="entry name" value="HlyB_4HB_MCP"/>
</dbReference>
<feature type="domain" description="HAMP" evidence="9">
    <location>
        <begin position="240"/>
        <end position="292"/>
    </location>
</feature>
<dbReference type="PRINTS" id="PR00260">
    <property type="entry name" value="CHEMTRNSDUCR"/>
</dbReference>
<dbReference type="AlphaFoldDB" id="A0A1G7MZB4"/>
<gene>
    <name evidence="10" type="ORF">SAMN05660662_3011</name>
</gene>
<dbReference type="PANTHER" id="PTHR32089">
    <property type="entry name" value="METHYL-ACCEPTING CHEMOTAXIS PROTEIN MCPB"/>
    <property type="match status" value="1"/>
</dbReference>
<keyword evidence="1 7" id="KW-0812">Transmembrane</keyword>
<keyword evidence="7" id="KW-0472">Membrane</keyword>
<dbReference type="PROSITE" id="PS50885">
    <property type="entry name" value="HAMP"/>
    <property type="match status" value="1"/>
</dbReference>
<dbReference type="Proteomes" id="UP000199406">
    <property type="component" value="Unassembled WGS sequence"/>
</dbReference>
<dbReference type="CDD" id="cd06225">
    <property type="entry name" value="HAMP"/>
    <property type="match status" value="1"/>
</dbReference>
<dbReference type="Pfam" id="PF00672">
    <property type="entry name" value="HAMP"/>
    <property type="match status" value="1"/>
</dbReference>
<evidence type="ECO:0000256" key="3">
    <source>
        <dbReference type="ARBA" id="ARBA00023224"/>
    </source>
</evidence>
<accession>A0A1G7MZB4</accession>
<evidence type="ECO:0000259" key="9">
    <source>
        <dbReference type="PROSITE" id="PS50885"/>
    </source>
</evidence>
<dbReference type="SUPFAM" id="SSF58104">
    <property type="entry name" value="Methyl-accepting chemotaxis protein (MCP) signaling domain"/>
    <property type="match status" value="1"/>
</dbReference>
<dbReference type="InterPro" id="IPR003660">
    <property type="entry name" value="HAMP_dom"/>
</dbReference>
<dbReference type="GO" id="GO:0004888">
    <property type="term" value="F:transmembrane signaling receptor activity"/>
    <property type="evidence" value="ECO:0007669"/>
    <property type="project" value="InterPro"/>
</dbReference>
<evidence type="ECO:0000256" key="6">
    <source>
        <dbReference type="SAM" id="MobiDB-lite"/>
    </source>
</evidence>
<evidence type="ECO:0000256" key="5">
    <source>
        <dbReference type="PROSITE-ProRule" id="PRU00284"/>
    </source>
</evidence>
<organism evidence="10 11">
    <name type="scientific">Blastococcus aurantiacus</name>
    <dbReference type="NCBI Taxonomy" id="1550231"/>
    <lineage>
        <taxon>Bacteria</taxon>
        <taxon>Bacillati</taxon>
        <taxon>Actinomycetota</taxon>
        <taxon>Actinomycetes</taxon>
        <taxon>Geodermatophilales</taxon>
        <taxon>Geodermatophilaceae</taxon>
        <taxon>Blastococcus</taxon>
    </lineage>
</organism>
<evidence type="ECO:0000256" key="4">
    <source>
        <dbReference type="ARBA" id="ARBA00029447"/>
    </source>
</evidence>
<comment type="similarity">
    <text evidence="4">Belongs to the methyl-accepting chemotaxis (MCP) protein family.</text>
</comment>
<dbReference type="GO" id="GO:0007165">
    <property type="term" value="P:signal transduction"/>
    <property type="evidence" value="ECO:0007669"/>
    <property type="project" value="UniProtKB-KW"/>
</dbReference>
<evidence type="ECO:0000313" key="11">
    <source>
        <dbReference type="Proteomes" id="UP000199406"/>
    </source>
</evidence>
<dbReference type="PANTHER" id="PTHR32089:SF112">
    <property type="entry name" value="LYSOZYME-LIKE PROTEIN-RELATED"/>
    <property type="match status" value="1"/>
</dbReference>
<dbReference type="EMBL" id="FNBT01000005">
    <property type="protein sequence ID" value="SDF67175.1"/>
    <property type="molecule type" value="Genomic_DNA"/>
</dbReference>
<keyword evidence="3 5" id="KW-0807">Transducer</keyword>
<dbReference type="Pfam" id="PF00015">
    <property type="entry name" value="MCPsignal"/>
    <property type="match status" value="1"/>
</dbReference>
<dbReference type="Gene3D" id="1.10.287.950">
    <property type="entry name" value="Methyl-accepting chemotaxis protein"/>
    <property type="match status" value="1"/>
</dbReference>
<feature type="transmembrane region" description="Helical" evidence="7">
    <location>
        <begin position="219"/>
        <end position="238"/>
    </location>
</feature>
<dbReference type="SMART" id="SM00304">
    <property type="entry name" value="HAMP"/>
    <property type="match status" value="1"/>
</dbReference>
<dbReference type="GO" id="GO:0006935">
    <property type="term" value="P:chemotaxis"/>
    <property type="evidence" value="ECO:0007669"/>
    <property type="project" value="InterPro"/>
</dbReference>
<dbReference type="InterPro" id="IPR004090">
    <property type="entry name" value="Chemotax_Me-accpt_rcpt"/>
</dbReference>
<feature type="domain" description="Methyl-accepting transducer" evidence="8">
    <location>
        <begin position="297"/>
        <end position="540"/>
    </location>
</feature>
<evidence type="ECO:0000256" key="7">
    <source>
        <dbReference type="SAM" id="Phobius"/>
    </source>
</evidence>
<name>A0A1G7MZB4_9ACTN</name>
<dbReference type="InterPro" id="IPR004089">
    <property type="entry name" value="MCPsignal_dom"/>
</dbReference>
<dbReference type="SMART" id="SM00283">
    <property type="entry name" value="MA"/>
    <property type="match status" value="1"/>
</dbReference>
<feature type="transmembrane region" description="Helical" evidence="7">
    <location>
        <begin position="34"/>
        <end position="53"/>
    </location>
</feature>
<evidence type="ECO:0000256" key="1">
    <source>
        <dbReference type="ARBA" id="ARBA00022692"/>
    </source>
</evidence>
<dbReference type="Pfam" id="PF12729">
    <property type="entry name" value="4HB_MCP_1"/>
    <property type="match status" value="1"/>
</dbReference>
<dbReference type="GO" id="GO:0016020">
    <property type="term" value="C:membrane"/>
    <property type="evidence" value="ECO:0007669"/>
    <property type="project" value="InterPro"/>
</dbReference>
<reference evidence="11" key="1">
    <citation type="submission" date="2016-10" db="EMBL/GenBank/DDBJ databases">
        <authorList>
            <person name="Varghese N."/>
            <person name="Submissions S."/>
        </authorList>
    </citation>
    <scope>NUCLEOTIDE SEQUENCE [LARGE SCALE GENOMIC DNA]</scope>
    <source>
        <strain evidence="11">DSM 44268</strain>
    </source>
</reference>
<evidence type="ECO:0000256" key="2">
    <source>
        <dbReference type="ARBA" id="ARBA00022989"/>
    </source>
</evidence>
<feature type="region of interest" description="Disordered" evidence="6">
    <location>
        <begin position="1"/>
        <end position="25"/>
    </location>
</feature>
<sequence>MMQVDDHAAGAGGSPSEASGTRDGGSRFGLRSRMLGAILVVALTTVGVGAFGIQRMSVISDQAQKVYDDGAVPLDGLRRLQVDWWQMSASTARANIAALPEDSRAKSKQRATELQQQMVEQRAAVAAMPLSAETREQFGRFETAVDTYLGYLAELTGGGTPADGAPPTPAARLGELLTGMNEQEAVISESIAAATASAAASAQATADEAEGAYTTGRSLTLAIIAVGLAISVLLAIVVSRGVTRPVQRIREILGQVAAGDLTVRAGRTGGAELGEMAQSLDDTLDAIGHVLLLVGDSSTRLAAASQQLNAAAEGISQNARTAAEQADDVVASAGAVASSVDTVATGSSQMESAIREIAHNATEAARVAGQAVAVAENTTRTVGKLGDSSQEIATVIKLINGIAEQTNLLALNATIEAARAGEAGKGFAVVASEVKELAQETARATEDISQRVEAIQADTAGAVEAISQISSVIGEINDFQATIAAAVEEQTATTNEMNRNVAEAANGTQGIAAAISGLAAGTQETNQRVDDAQAASADLARMSGELQEAVARFKV</sequence>
<protein>
    <submittedName>
        <fullName evidence="10">Methyl-accepting chemotaxis protein</fullName>
    </submittedName>
</protein>
<keyword evidence="11" id="KW-1185">Reference proteome</keyword>